<evidence type="ECO:0000256" key="1">
    <source>
        <dbReference type="SAM" id="MobiDB-lite"/>
    </source>
</evidence>
<evidence type="ECO:0000313" key="3">
    <source>
        <dbReference type="Proteomes" id="UP000499080"/>
    </source>
</evidence>
<organism evidence="2 3">
    <name type="scientific">Araneus ventricosus</name>
    <name type="common">Orbweaver spider</name>
    <name type="synonym">Epeira ventricosa</name>
    <dbReference type="NCBI Taxonomy" id="182803"/>
    <lineage>
        <taxon>Eukaryota</taxon>
        <taxon>Metazoa</taxon>
        <taxon>Ecdysozoa</taxon>
        <taxon>Arthropoda</taxon>
        <taxon>Chelicerata</taxon>
        <taxon>Arachnida</taxon>
        <taxon>Araneae</taxon>
        <taxon>Araneomorphae</taxon>
        <taxon>Entelegynae</taxon>
        <taxon>Araneoidea</taxon>
        <taxon>Araneidae</taxon>
        <taxon>Araneus</taxon>
    </lineage>
</organism>
<gene>
    <name evidence="2" type="ORF">AVEN_230562_1</name>
</gene>
<comment type="caution">
    <text evidence="2">The sequence shown here is derived from an EMBL/GenBank/DDBJ whole genome shotgun (WGS) entry which is preliminary data.</text>
</comment>
<dbReference type="EMBL" id="BGPR01001382">
    <property type="protein sequence ID" value="GBM52530.1"/>
    <property type="molecule type" value="Genomic_DNA"/>
</dbReference>
<accession>A0A4Y2GFZ8</accession>
<keyword evidence="3" id="KW-1185">Reference proteome</keyword>
<dbReference type="AlphaFoldDB" id="A0A4Y2GFZ8"/>
<proteinExistence type="predicted"/>
<sequence>MKFIPSDTHAFYDSIPCEEESRSQVERRRKNTELISDGKSKKVKSDEKKGGKFDASNLKRTCSKFAVTTSAIFLALQACCKFTVTNSATSFATQICKTSLMQR</sequence>
<dbReference type="Proteomes" id="UP000499080">
    <property type="component" value="Unassembled WGS sequence"/>
</dbReference>
<evidence type="ECO:0000313" key="2">
    <source>
        <dbReference type="EMBL" id="GBM52530.1"/>
    </source>
</evidence>
<name>A0A4Y2GFZ8_ARAVE</name>
<feature type="region of interest" description="Disordered" evidence="1">
    <location>
        <begin position="22"/>
        <end position="51"/>
    </location>
</feature>
<feature type="compositionally biased region" description="Basic and acidic residues" evidence="1">
    <location>
        <begin position="36"/>
        <end position="51"/>
    </location>
</feature>
<protein>
    <submittedName>
        <fullName evidence="2">Uncharacterized protein</fullName>
    </submittedName>
</protein>
<reference evidence="2 3" key="1">
    <citation type="journal article" date="2019" name="Sci. Rep.">
        <title>Orb-weaving spider Araneus ventricosus genome elucidates the spidroin gene catalogue.</title>
        <authorList>
            <person name="Kono N."/>
            <person name="Nakamura H."/>
            <person name="Ohtoshi R."/>
            <person name="Moran D.A.P."/>
            <person name="Shinohara A."/>
            <person name="Yoshida Y."/>
            <person name="Fujiwara M."/>
            <person name="Mori M."/>
            <person name="Tomita M."/>
            <person name="Arakawa K."/>
        </authorList>
    </citation>
    <scope>NUCLEOTIDE SEQUENCE [LARGE SCALE GENOMIC DNA]</scope>
</reference>